<evidence type="ECO:0000256" key="1">
    <source>
        <dbReference type="SAM" id="Phobius"/>
    </source>
</evidence>
<organism evidence="2">
    <name type="scientific">hydrocarbon metagenome</name>
    <dbReference type="NCBI Taxonomy" id="938273"/>
    <lineage>
        <taxon>unclassified sequences</taxon>
        <taxon>metagenomes</taxon>
        <taxon>ecological metagenomes</taxon>
    </lineage>
</organism>
<reference evidence="2" key="1">
    <citation type="journal article" date="2015" name="Proc. Natl. Acad. Sci. U.S.A.">
        <title>Networks of energetic and metabolic interactions define dynamics in microbial communities.</title>
        <authorList>
            <person name="Embree M."/>
            <person name="Liu J.K."/>
            <person name="Al-Bassam M.M."/>
            <person name="Zengler K."/>
        </authorList>
    </citation>
    <scope>NUCLEOTIDE SEQUENCE</scope>
</reference>
<dbReference type="AlphaFoldDB" id="A0A0W8F3X2"/>
<comment type="caution">
    <text evidence="2">The sequence shown here is derived from an EMBL/GenBank/DDBJ whole genome shotgun (WGS) entry which is preliminary data.</text>
</comment>
<keyword evidence="1" id="KW-0812">Transmembrane</keyword>
<proteinExistence type="predicted"/>
<gene>
    <name evidence="2" type="ORF">ASZ90_014857</name>
</gene>
<keyword evidence="1" id="KW-1133">Transmembrane helix</keyword>
<name>A0A0W8F3X2_9ZZZZ</name>
<dbReference type="EMBL" id="LNQE01001553">
    <property type="protein sequence ID" value="KUG15501.1"/>
    <property type="molecule type" value="Genomic_DNA"/>
</dbReference>
<sequence length="51" mass="6188">MQKEAFNRMVRDPECRGRIIFLFRILQILVLFWILLGVALFLFFYTRGSFT</sequence>
<evidence type="ECO:0000313" key="2">
    <source>
        <dbReference type="EMBL" id="KUG15501.1"/>
    </source>
</evidence>
<feature type="transmembrane region" description="Helical" evidence="1">
    <location>
        <begin position="21"/>
        <end position="45"/>
    </location>
</feature>
<accession>A0A0W8F3X2</accession>
<protein>
    <submittedName>
        <fullName evidence="2">Uncharacterized protein</fullName>
    </submittedName>
</protein>
<keyword evidence="1" id="KW-0472">Membrane</keyword>